<reference evidence="2 3" key="1">
    <citation type="journal article" date="2011" name="Stand. Genomic Sci.">
        <title>Non-contiguous finished genome sequence and contextual data of the filamentous soil bacterium Ktedonobacter racemifer type strain (SOSP1-21).</title>
        <authorList>
            <person name="Chang Y.J."/>
            <person name="Land M."/>
            <person name="Hauser L."/>
            <person name="Chertkov O."/>
            <person name="Del Rio T.G."/>
            <person name="Nolan M."/>
            <person name="Copeland A."/>
            <person name="Tice H."/>
            <person name="Cheng J.F."/>
            <person name="Lucas S."/>
            <person name="Han C."/>
            <person name="Goodwin L."/>
            <person name="Pitluck S."/>
            <person name="Ivanova N."/>
            <person name="Ovchinikova G."/>
            <person name="Pati A."/>
            <person name="Chen A."/>
            <person name="Palaniappan K."/>
            <person name="Mavromatis K."/>
            <person name="Liolios K."/>
            <person name="Brettin T."/>
            <person name="Fiebig A."/>
            <person name="Rohde M."/>
            <person name="Abt B."/>
            <person name="Goker M."/>
            <person name="Detter J.C."/>
            <person name="Woyke T."/>
            <person name="Bristow J."/>
            <person name="Eisen J.A."/>
            <person name="Markowitz V."/>
            <person name="Hugenholtz P."/>
            <person name="Kyrpides N.C."/>
            <person name="Klenk H.P."/>
            <person name="Lapidus A."/>
        </authorList>
    </citation>
    <scope>NUCLEOTIDE SEQUENCE [LARGE SCALE GENOMIC DNA]</scope>
    <source>
        <strain evidence="3">DSM 44963</strain>
    </source>
</reference>
<evidence type="ECO:0000313" key="3">
    <source>
        <dbReference type="Proteomes" id="UP000004508"/>
    </source>
</evidence>
<evidence type="ECO:0000256" key="1">
    <source>
        <dbReference type="SAM" id="Phobius"/>
    </source>
</evidence>
<dbReference type="AlphaFoldDB" id="D6TNP8"/>
<proteinExistence type="predicted"/>
<protein>
    <submittedName>
        <fullName evidence="2">Uncharacterized protein</fullName>
    </submittedName>
</protein>
<feature type="transmembrane region" description="Helical" evidence="1">
    <location>
        <begin position="63"/>
        <end position="83"/>
    </location>
</feature>
<dbReference type="EMBL" id="ADVG01000002">
    <property type="protein sequence ID" value="EFH85434.1"/>
    <property type="molecule type" value="Genomic_DNA"/>
</dbReference>
<sequence>MEVLCISLFKQGIIQVGVAKNEYSIVELGSTLFIYAVVLTIVTRGKGFQRSWQLIKTNSGARAIAFLALALLLFQGNLVLFAWLPWSGLLQWFCGLGLIVRLCLWIGRAYRGAQE</sequence>
<accession>D6TNP8</accession>
<keyword evidence="1" id="KW-0812">Transmembrane</keyword>
<keyword evidence="3" id="KW-1185">Reference proteome</keyword>
<evidence type="ECO:0000313" key="2">
    <source>
        <dbReference type="EMBL" id="EFH85434.1"/>
    </source>
</evidence>
<feature type="transmembrane region" description="Helical" evidence="1">
    <location>
        <begin position="89"/>
        <end position="107"/>
    </location>
</feature>
<name>D6TNP8_KTERA</name>
<comment type="caution">
    <text evidence="2">The sequence shown here is derived from an EMBL/GenBank/DDBJ whole genome shotgun (WGS) entry which is preliminary data.</text>
</comment>
<dbReference type="InParanoid" id="D6TNP8"/>
<keyword evidence="1" id="KW-0472">Membrane</keyword>
<keyword evidence="1" id="KW-1133">Transmembrane helix</keyword>
<dbReference type="Proteomes" id="UP000004508">
    <property type="component" value="Unassembled WGS sequence"/>
</dbReference>
<organism evidence="2 3">
    <name type="scientific">Ktedonobacter racemifer DSM 44963</name>
    <dbReference type="NCBI Taxonomy" id="485913"/>
    <lineage>
        <taxon>Bacteria</taxon>
        <taxon>Bacillati</taxon>
        <taxon>Chloroflexota</taxon>
        <taxon>Ktedonobacteria</taxon>
        <taxon>Ktedonobacterales</taxon>
        <taxon>Ktedonobacteraceae</taxon>
        <taxon>Ktedonobacter</taxon>
    </lineage>
</organism>
<gene>
    <name evidence="2" type="ORF">Krac_6655</name>
</gene>
<feature type="transmembrane region" description="Helical" evidence="1">
    <location>
        <begin position="23"/>
        <end position="42"/>
    </location>
</feature>